<dbReference type="Proteomes" id="UP000540787">
    <property type="component" value="Unassembled WGS sequence"/>
</dbReference>
<keyword evidence="4" id="KW-1185">Reference proteome</keyword>
<dbReference type="GO" id="GO:1901135">
    <property type="term" value="P:carbohydrate derivative metabolic process"/>
    <property type="evidence" value="ECO:0007669"/>
    <property type="project" value="InterPro"/>
</dbReference>
<dbReference type="CDD" id="cd05008">
    <property type="entry name" value="SIS_GlmS_GlmD_1"/>
    <property type="match status" value="1"/>
</dbReference>
<keyword evidence="1" id="KW-0677">Repeat</keyword>
<dbReference type="PANTHER" id="PTHR10937">
    <property type="entry name" value="GLUCOSAMINE--FRUCTOSE-6-PHOSPHATE AMINOTRANSFERASE, ISOMERIZING"/>
    <property type="match status" value="1"/>
</dbReference>
<dbReference type="EC" id="2.6.1.16" evidence="3"/>
<dbReference type="Pfam" id="PF01380">
    <property type="entry name" value="SIS"/>
    <property type="match status" value="2"/>
</dbReference>
<dbReference type="CDD" id="cd05009">
    <property type="entry name" value="SIS_GlmS_GlmD_2"/>
    <property type="match status" value="1"/>
</dbReference>
<accession>A0A7W9U5T8</accession>
<evidence type="ECO:0000313" key="4">
    <source>
        <dbReference type="Proteomes" id="UP000540787"/>
    </source>
</evidence>
<gene>
    <name evidence="3" type="ORF">HD842_000281</name>
</gene>
<evidence type="ECO:0000256" key="1">
    <source>
        <dbReference type="ARBA" id="ARBA00022737"/>
    </source>
</evidence>
<dbReference type="EMBL" id="JACHBX010000001">
    <property type="protein sequence ID" value="MBB6132170.1"/>
    <property type="molecule type" value="Genomic_DNA"/>
</dbReference>
<feature type="domain" description="SIS" evidence="2">
    <location>
        <begin position="40"/>
        <end position="182"/>
    </location>
</feature>
<dbReference type="InterPro" id="IPR001347">
    <property type="entry name" value="SIS_dom"/>
</dbReference>
<name>A0A7W9U5T8_9BURK</name>
<sequence>MNATPATADGHQSLMLQEALSSGDCIAHALTQDADRYAALGEQLRATQLHSAVTVARGSSDHASGYLAYLIMSRMGRLVTSLPMSLITLYKSPIIARDTLAIAISQSGQSPDVVEPMQYFRAGGAVTVALVNDAASPLAEAAEWTMPLHAGKEHSVAATKSFIASLVAGARLVADWQNDPELKDGIAALPDALRAARSFGQDGDWSAAIDVLAPARNIMVVGRGISFPLALEAALKFKETSALQAEAFSGAEIKHGPMALIEDGYPLLIFATRGPTQASLVALADDMRARGARVLLAAPADIASRDLTLPTAAIPDLDPIVAAQAFYTMAATLSAARGMNADQPRHLSKVTKTN</sequence>
<feature type="domain" description="SIS" evidence="2">
    <location>
        <begin position="208"/>
        <end position="344"/>
    </location>
</feature>
<dbReference type="PROSITE" id="PS51464">
    <property type="entry name" value="SIS"/>
    <property type="match status" value="2"/>
</dbReference>
<protein>
    <submittedName>
        <fullName evidence="3">Glucosamine--fructose-6-phosphate aminotransferase (Isomerizing)</fullName>
        <ecNumber evidence="3">2.6.1.16</ecNumber>
    </submittedName>
</protein>
<dbReference type="AlphaFoldDB" id="A0A7W9U5T8"/>
<dbReference type="GO" id="GO:0004360">
    <property type="term" value="F:glutamine-fructose-6-phosphate transaminase (isomerizing) activity"/>
    <property type="evidence" value="ECO:0007669"/>
    <property type="project" value="UniProtKB-EC"/>
</dbReference>
<dbReference type="PANTHER" id="PTHR10937:SF8">
    <property type="entry name" value="AMINOTRANSFERASE-RELATED"/>
    <property type="match status" value="1"/>
</dbReference>
<keyword evidence="3" id="KW-0808">Transferase</keyword>
<evidence type="ECO:0000259" key="2">
    <source>
        <dbReference type="PROSITE" id="PS51464"/>
    </source>
</evidence>
<organism evidence="3 4">
    <name type="scientific">Massilia aurea</name>
    <dbReference type="NCBI Taxonomy" id="373040"/>
    <lineage>
        <taxon>Bacteria</taxon>
        <taxon>Pseudomonadati</taxon>
        <taxon>Pseudomonadota</taxon>
        <taxon>Betaproteobacteria</taxon>
        <taxon>Burkholderiales</taxon>
        <taxon>Oxalobacteraceae</taxon>
        <taxon>Telluria group</taxon>
        <taxon>Massilia</taxon>
    </lineage>
</organism>
<reference evidence="3 4" key="1">
    <citation type="submission" date="2020-08" db="EMBL/GenBank/DDBJ databases">
        <title>The Agave Microbiome: Exploring the role of microbial communities in plant adaptations to desert environments.</title>
        <authorList>
            <person name="Partida-Martinez L.P."/>
        </authorList>
    </citation>
    <scope>NUCLEOTIDE SEQUENCE [LARGE SCALE GENOMIC DNA]</scope>
    <source>
        <strain evidence="3 4">AT3.2</strain>
    </source>
</reference>
<dbReference type="InterPro" id="IPR035490">
    <property type="entry name" value="GlmS/FrlB_SIS"/>
</dbReference>
<dbReference type="GO" id="GO:0097367">
    <property type="term" value="F:carbohydrate derivative binding"/>
    <property type="evidence" value="ECO:0007669"/>
    <property type="project" value="InterPro"/>
</dbReference>
<comment type="caution">
    <text evidence="3">The sequence shown here is derived from an EMBL/GenBank/DDBJ whole genome shotgun (WGS) entry which is preliminary data.</text>
</comment>
<dbReference type="InterPro" id="IPR046348">
    <property type="entry name" value="SIS_dom_sf"/>
</dbReference>
<dbReference type="SUPFAM" id="SSF53697">
    <property type="entry name" value="SIS domain"/>
    <property type="match status" value="1"/>
</dbReference>
<dbReference type="Gene3D" id="3.40.50.10490">
    <property type="entry name" value="Glucose-6-phosphate isomerase like protein, domain 1"/>
    <property type="match status" value="2"/>
</dbReference>
<evidence type="ECO:0000313" key="3">
    <source>
        <dbReference type="EMBL" id="MBB6132170.1"/>
    </source>
</evidence>
<proteinExistence type="predicted"/>
<dbReference type="InterPro" id="IPR035466">
    <property type="entry name" value="GlmS/AgaS_SIS"/>
</dbReference>
<keyword evidence="3" id="KW-0032">Aminotransferase</keyword>